<dbReference type="SUPFAM" id="SSF81383">
    <property type="entry name" value="F-box domain"/>
    <property type="match status" value="1"/>
</dbReference>
<reference evidence="2 3" key="1">
    <citation type="journal article" date="2018" name="Gigascience">
        <title>Genomes of trombidid mites reveal novel predicted allergens and laterally-transferred genes associated with secondary metabolism.</title>
        <authorList>
            <person name="Dong X."/>
            <person name="Chaisiri K."/>
            <person name="Xia D."/>
            <person name="Armstrong S.D."/>
            <person name="Fang Y."/>
            <person name="Donnelly M.J."/>
            <person name="Kadowaki T."/>
            <person name="McGarry J.W."/>
            <person name="Darby A.C."/>
            <person name="Makepeace B.L."/>
        </authorList>
    </citation>
    <scope>NUCLEOTIDE SEQUENCE [LARGE SCALE GENOMIC DNA]</scope>
    <source>
        <strain evidence="2">UoL-WK</strain>
    </source>
</reference>
<feature type="domain" description="F-box" evidence="1">
    <location>
        <begin position="2"/>
        <end position="48"/>
    </location>
</feature>
<comment type="caution">
    <text evidence="2">The sequence shown here is derived from an EMBL/GenBank/DDBJ whole genome shotgun (WGS) entry which is preliminary data.</text>
</comment>
<keyword evidence="3" id="KW-1185">Reference proteome</keyword>
<proteinExistence type="predicted"/>
<evidence type="ECO:0000259" key="1">
    <source>
        <dbReference type="PROSITE" id="PS50181"/>
    </source>
</evidence>
<dbReference type="Gene3D" id="3.80.10.10">
    <property type="entry name" value="Ribonuclease Inhibitor"/>
    <property type="match status" value="1"/>
</dbReference>
<sequence>MVLNILSLNDDELKLIFAHFVIEDLLKVRHVCRRFRYLAEDELEKKRCLTITQSTKTTVKQLALLPHLCPRITSINAICIYFQPWKWYRLLNAGFLNLTELSLNECCNIFHEIEMIGDSMSHIRVLKLSFMRIKELALHKMLKKLTNLKKLELWYVDIKGWGLHTLRHCVSSLILCNCKLEIESFENFMKYNGKYLKQLDFRDDIHESGRGQRLFDCIINSSFNLDQLTLDLDHSCLDVTHLTSLCRLKTLNVRASTLEFTMRNSNRTKKMFKLKCVRFKLNTLEDKHFLSLIKRMPNVEELTVIFKESINLPKTSEEICSLSSLKQLTFLSEESKINSQNLVYMLNHSGSINHYRFSTITQAEFVNIFNATLKKLKKTPLFPIEIECRLKEKVQLRPDVKFPRNLKIRFVQRWETDSWYVY</sequence>
<organism evidence="2 3">
    <name type="scientific">Dinothrombium tinctorium</name>
    <dbReference type="NCBI Taxonomy" id="1965070"/>
    <lineage>
        <taxon>Eukaryota</taxon>
        <taxon>Metazoa</taxon>
        <taxon>Ecdysozoa</taxon>
        <taxon>Arthropoda</taxon>
        <taxon>Chelicerata</taxon>
        <taxon>Arachnida</taxon>
        <taxon>Acari</taxon>
        <taxon>Acariformes</taxon>
        <taxon>Trombidiformes</taxon>
        <taxon>Prostigmata</taxon>
        <taxon>Anystina</taxon>
        <taxon>Parasitengona</taxon>
        <taxon>Trombidioidea</taxon>
        <taxon>Trombidiidae</taxon>
        <taxon>Dinothrombium</taxon>
    </lineage>
</organism>
<dbReference type="Pfam" id="PF00646">
    <property type="entry name" value="F-box"/>
    <property type="match status" value="1"/>
</dbReference>
<dbReference type="PROSITE" id="PS50181">
    <property type="entry name" value="FBOX"/>
    <property type="match status" value="1"/>
</dbReference>
<evidence type="ECO:0000313" key="2">
    <source>
        <dbReference type="EMBL" id="RWS15318.1"/>
    </source>
</evidence>
<dbReference type="EMBL" id="NCKU01000489">
    <property type="protein sequence ID" value="RWS15318.1"/>
    <property type="molecule type" value="Genomic_DNA"/>
</dbReference>
<dbReference type="InterPro" id="IPR001810">
    <property type="entry name" value="F-box_dom"/>
</dbReference>
<evidence type="ECO:0000313" key="3">
    <source>
        <dbReference type="Proteomes" id="UP000285301"/>
    </source>
</evidence>
<protein>
    <recommendedName>
        <fullName evidence="1">F-box domain-containing protein</fullName>
    </recommendedName>
</protein>
<accession>A0A3S4REV8</accession>
<dbReference type="Proteomes" id="UP000285301">
    <property type="component" value="Unassembled WGS sequence"/>
</dbReference>
<gene>
    <name evidence="2" type="ORF">B4U79_17232</name>
</gene>
<dbReference type="InterPro" id="IPR032675">
    <property type="entry name" value="LRR_dom_sf"/>
</dbReference>
<name>A0A3S4REV8_9ACAR</name>
<dbReference type="InterPro" id="IPR036047">
    <property type="entry name" value="F-box-like_dom_sf"/>
</dbReference>
<dbReference type="AlphaFoldDB" id="A0A3S4REV8"/>
<dbReference type="Gene3D" id="1.20.1280.50">
    <property type="match status" value="1"/>
</dbReference>
<dbReference type="SUPFAM" id="SSF52047">
    <property type="entry name" value="RNI-like"/>
    <property type="match status" value="1"/>
</dbReference>